<evidence type="ECO:0000313" key="2">
    <source>
        <dbReference type="EMBL" id="KAK0737976.1"/>
    </source>
</evidence>
<reference evidence="2" key="1">
    <citation type="submission" date="2023-06" db="EMBL/GenBank/DDBJ databases">
        <title>Genome-scale phylogeny and comparative genomics of the fungal order Sordariales.</title>
        <authorList>
            <consortium name="Lawrence Berkeley National Laboratory"/>
            <person name="Hensen N."/>
            <person name="Bonometti L."/>
            <person name="Westerberg I."/>
            <person name="Brannstrom I.O."/>
            <person name="Guillou S."/>
            <person name="Cros-Aarteil S."/>
            <person name="Calhoun S."/>
            <person name="Haridas S."/>
            <person name="Kuo A."/>
            <person name="Mondo S."/>
            <person name="Pangilinan J."/>
            <person name="Riley R."/>
            <person name="LaButti K."/>
            <person name="Andreopoulos B."/>
            <person name="Lipzen A."/>
            <person name="Chen C."/>
            <person name="Yanf M."/>
            <person name="Daum C."/>
            <person name="Ng V."/>
            <person name="Clum A."/>
            <person name="Steindorff A."/>
            <person name="Ohm R."/>
            <person name="Martin F."/>
            <person name="Silar P."/>
            <person name="Natvig D."/>
            <person name="Lalanne C."/>
            <person name="Gautier V."/>
            <person name="Ament-velasquez S.L."/>
            <person name="Kruys A."/>
            <person name="Hutchinson M.I."/>
            <person name="Powell A.J."/>
            <person name="Barry K."/>
            <person name="Miller A.N."/>
            <person name="Grigoriev I.V."/>
            <person name="Debuchy R."/>
            <person name="Gladieux P."/>
            <person name="Thoren M.H."/>
            <person name="Johannesson H."/>
        </authorList>
    </citation>
    <scope>NUCLEOTIDE SEQUENCE</scope>
    <source>
        <strain evidence="2">SMH3187-1</strain>
    </source>
</reference>
<evidence type="ECO:0000256" key="1">
    <source>
        <dbReference type="SAM" id="MobiDB-lite"/>
    </source>
</evidence>
<gene>
    <name evidence="2" type="ORF">B0T18DRAFT_237525</name>
</gene>
<accession>A0AA40EHD2</accession>
<feature type="compositionally biased region" description="Basic and acidic residues" evidence="1">
    <location>
        <begin position="34"/>
        <end position="43"/>
    </location>
</feature>
<sequence length="189" mass="20412">MVAGGDGEGSRTLLWQRGRRNVAQTCRLFDCSDTPKSRPDTRARVYAPSSSPACQGDVGGLSRRRCSNGSRAHSANPRLAAAQDGGRPWLSGLSVDRGNDDVDGHSSLGHHRRVDWRTSAGLWVEVRHGCSKSAGGDVSPAPRTGNPGWLSACKHPSKRRCRPLILTWRDHGIQAALESATHGFTRSPR</sequence>
<dbReference type="Proteomes" id="UP001172155">
    <property type="component" value="Unassembled WGS sequence"/>
</dbReference>
<keyword evidence="3" id="KW-1185">Reference proteome</keyword>
<dbReference type="AlphaFoldDB" id="A0AA40EHD2"/>
<protein>
    <submittedName>
        <fullName evidence="2">Uncharacterized protein</fullName>
    </submittedName>
</protein>
<name>A0AA40EHD2_9PEZI</name>
<feature type="region of interest" description="Disordered" evidence="1">
    <location>
        <begin position="34"/>
        <end position="93"/>
    </location>
</feature>
<evidence type="ECO:0000313" key="3">
    <source>
        <dbReference type="Proteomes" id="UP001172155"/>
    </source>
</evidence>
<organism evidence="2 3">
    <name type="scientific">Schizothecium vesticola</name>
    <dbReference type="NCBI Taxonomy" id="314040"/>
    <lineage>
        <taxon>Eukaryota</taxon>
        <taxon>Fungi</taxon>
        <taxon>Dikarya</taxon>
        <taxon>Ascomycota</taxon>
        <taxon>Pezizomycotina</taxon>
        <taxon>Sordariomycetes</taxon>
        <taxon>Sordariomycetidae</taxon>
        <taxon>Sordariales</taxon>
        <taxon>Schizotheciaceae</taxon>
        <taxon>Schizothecium</taxon>
    </lineage>
</organism>
<proteinExistence type="predicted"/>
<comment type="caution">
    <text evidence="2">The sequence shown here is derived from an EMBL/GenBank/DDBJ whole genome shotgun (WGS) entry which is preliminary data.</text>
</comment>
<dbReference type="EMBL" id="JAUKUD010000007">
    <property type="protein sequence ID" value="KAK0737976.1"/>
    <property type="molecule type" value="Genomic_DNA"/>
</dbReference>